<accession>F0WF37</accession>
<protein>
    <submittedName>
        <fullName evidence="2">AlNc14C79G5231 protein</fullName>
    </submittedName>
</protein>
<gene>
    <name evidence="2" type="primary">AlNc14C79G5231</name>
    <name evidence="2" type="ORF">ALNC14_059620</name>
</gene>
<evidence type="ECO:0000256" key="1">
    <source>
        <dbReference type="SAM" id="SignalP"/>
    </source>
</evidence>
<sequence length="122" mass="13816">MQKLSTLISAAAFIAATSAQVSVNVPRAQVMKRQEPNDSKNVLTRATALLNKNNAAVDNDIGVSRSNVLVSQNDDFKAGTQSGDIRLRGTTEDAEDRDQEQWYGYGYPIRSPYYRYSYRYWW</sequence>
<evidence type="ECO:0000313" key="2">
    <source>
        <dbReference type="EMBL" id="CCA19819.1"/>
    </source>
</evidence>
<proteinExistence type="predicted"/>
<dbReference type="EMBL" id="FR824124">
    <property type="protein sequence ID" value="CCA19819.1"/>
    <property type="molecule type" value="Genomic_DNA"/>
</dbReference>
<reference evidence="2" key="2">
    <citation type="submission" date="2011-02" db="EMBL/GenBank/DDBJ databases">
        <authorList>
            <person name="MacLean D."/>
        </authorList>
    </citation>
    <scope>NUCLEOTIDE SEQUENCE</scope>
</reference>
<dbReference type="HOGENOM" id="CLU_165111_0_0_1"/>
<feature type="signal peptide" evidence="1">
    <location>
        <begin position="1"/>
        <end position="19"/>
    </location>
</feature>
<keyword evidence="1" id="KW-0732">Signal</keyword>
<reference evidence="2" key="1">
    <citation type="journal article" date="2011" name="PLoS Biol.">
        <title>Gene gain and loss during evolution of obligate parasitism in the white rust pathogen of Arabidopsis thaliana.</title>
        <authorList>
            <person name="Kemen E."/>
            <person name="Gardiner A."/>
            <person name="Schultz-Larsen T."/>
            <person name="Kemen A.C."/>
            <person name="Balmuth A.L."/>
            <person name="Robert-Seilaniantz A."/>
            <person name="Bailey K."/>
            <person name="Holub E."/>
            <person name="Studholme D.J."/>
            <person name="Maclean D."/>
            <person name="Jones J.D."/>
        </authorList>
    </citation>
    <scope>NUCLEOTIDE SEQUENCE</scope>
</reference>
<dbReference type="AlphaFoldDB" id="F0WF37"/>
<feature type="chain" id="PRO_5003259388" evidence="1">
    <location>
        <begin position="20"/>
        <end position="122"/>
    </location>
</feature>
<organism evidence="2">
    <name type="scientific">Albugo laibachii Nc14</name>
    <dbReference type="NCBI Taxonomy" id="890382"/>
    <lineage>
        <taxon>Eukaryota</taxon>
        <taxon>Sar</taxon>
        <taxon>Stramenopiles</taxon>
        <taxon>Oomycota</taxon>
        <taxon>Peronosporomycetes</taxon>
        <taxon>Albuginales</taxon>
        <taxon>Albuginaceae</taxon>
        <taxon>Albugo</taxon>
    </lineage>
</organism>
<name>F0WF37_9STRA</name>